<dbReference type="SUPFAM" id="SSF53756">
    <property type="entry name" value="UDP-Glycosyltransferase/glycogen phosphorylase"/>
    <property type="match status" value="1"/>
</dbReference>
<evidence type="ECO:0000313" key="3">
    <source>
        <dbReference type="EMBL" id="GAW94022.1"/>
    </source>
</evidence>
<feature type="domain" description="Glycosyltransferase subfamily 4-like N-terminal" evidence="2">
    <location>
        <begin position="16"/>
        <end position="201"/>
    </location>
</feature>
<dbReference type="Pfam" id="PF13439">
    <property type="entry name" value="Glyco_transf_4"/>
    <property type="match status" value="1"/>
</dbReference>
<proteinExistence type="predicted"/>
<accession>A0A1Z5HWW4</accession>
<evidence type="ECO:0000313" key="4">
    <source>
        <dbReference type="Proteomes" id="UP000197032"/>
    </source>
</evidence>
<sequence length="406" mass="46060">MNILVLSDAFWPDHTGGISKSLLSEVEGLVTRGHRVVVVTRRLNRDTASYEERDGYKLYRYASPSKGTIFYRLYPLASLVQTPKLVARLHKKFLFDIAYVHNAFQAVGISRCGEQVPYVYVFHAPTPREIEIEAAKGKYGWSTPLLKPVNQWIKVQERQALAQARAIVVRSEYMKKEMHQFYGEVGKDKTFQVPLGVDTRRFSFVDDPRAVRRELALPLDRPILLSVRRLVARMGLENLITAMRYVVKQIPDALLLIGGKGYLETSLRAQVRQFHLESNVQFLGFISEEKLPKYYQAADLFVLPTTMLEGFGLSTIESLSCGTPVLATPVGANPEVVGPLGSEFLCKDTTADSLAERIIWWLDRRASTEVRQTCREYCASNFDLDTITVFLENIFNQAITREGVTR</sequence>
<evidence type="ECO:0000259" key="1">
    <source>
        <dbReference type="Pfam" id="PF00534"/>
    </source>
</evidence>
<keyword evidence="4" id="KW-1185">Reference proteome</keyword>
<dbReference type="OrthoDB" id="9795068at2"/>
<dbReference type="RefSeq" id="WP_088555051.1">
    <property type="nucleotide sequence ID" value="NZ_BDGJ01000197.1"/>
</dbReference>
<reference evidence="4" key="1">
    <citation type="journal article" date="2017" name="Appl. Environ. Microbiol.">
        <title>Genomic Analysis of Calderihabitans maritimus KKC1, a Thermophilic, Hydrogenogenic, Carboxydotrophic Bacterium Isolated from Marine Sediment.</title>
        <authorList>
            <person name="Omae K."/>
            <person name="Yoneda Y."/>
            <person name="Fukuyama Y."/>
            <person name="Yoshida T."/>
            <person name="Sako Y."/>
        </authorList>
    </citation>
    <scope>NUCLEOTIDE SEQUENCE [LARGE SCALE GENOMIC DNA]</scope>
    <source>
        <strain evidence="4">KKC1</strain>
    </source>
</reference>
<evidence type="ECO:0008006" key="5">
    <source>
        <dbReference type="Google" id="ProtNLM"/>
    </source>
</evidence>
<dbReference type="InterPro" id="IPR028098">
    <property type="entry name" value="Glyco_trans_4-like_N"/>
</dbReference>
<dbReference type="EMBL" id="BDGJ01000197">
    <property type="protein sequence ID" value="GAW94022.1"/>
    <property type="molecule type" value="Genomic_DNA"/>
</dbReference>
<dbReference type="PANTHER" id="PTHR45947:SF3">
    <property type="entry name" value="SULFOQUINOVOSYL TRANSFERASE SQD2"/>
    <property type="match status" value="1"/>
</dbReference>
<evidence type="ECO:0000259" key="2">
    <source>
        <dbReference type="Pfam" id="PF13439"/>
    </source>
</evidence>
<dbReference type="Proteomes" id="UP000197032">
    <property type="component" value="Unassembled WGS sequence"/>
</dbReference>
<dbReference type="Gene3D" id="3.40.50.2000">
    <property type="entry name" value="Glycogen Phosphorylase B"/>
    <property type="match status" value="2"/>
</dbReference>
<dbReference type="InterPro" id="IPR001296">
    <property type="entry name" value="Glyco_trans_1"/>
</dbReference>
<name>A0A1Z5HWW4_9FIRM</name>
<dbReference type="PANTHER" id="PTHR45947">
    <property type="entry name" value="SULFOQUINOVOSYL TRANSFERASE SQD2"/>
    <property type="match status" value="1"/>
</dbReference>
<comment type="caution">
    <text evidence="3">The sequence shown here is derived from an EMBL/GenBank/DDBJ whole genome shotgun (WGS) entry which is preliminary data.</text>
</comment>
<dbReference type="InterPro" id="IPR050194">
    <property type="entry name" value="Glycosyltransferase_grp1"/>
</dbReference>
<organism evidence="3 4">
    <name type="scientific">Calderihabitans maritimus</name>
    <dbReference type="NCBI Taxonomy" id="1246530"/>
    <lineage>
        <taxon>Bacteria</taxon>
        <taxon>Bacillati</taxon>
        <taxon>Bacillota</taxon>
        <taxon>Clostridia</taxon>
        <taxon>Neomoorellales</taxon>
        <taxon>Calderihabitantaceae</taxon>
        <taxon>Calderihabitans</taxon>
    </lineage>
</organism>
<gene>
    <name evidence="3" type="ORF">KKC1_31410</name>
</gene>
<protein>
    <recommendedName>
        <fullName evidence="5">Group 1 glycosyl transferase</fullName>
    </recommendedName>
</protein>
<feature type="domain" description="Glycosyl transferase family 1" evidence="1">
    <location>
        <begin position="211"/>
        <end position="377"/>
    </location>
</feature>
<dbReference type="Pfam" id="PF00534">
    <property type="entry name" value="Glycos_transf_1"/>
    <property type="match status" value="1"/>
</dbReference>
<dbReference type="GO" id="GO:0016757">
    <property type="term" value="F:glycosyltransferase activity"/>
    <property type="evidence" value="ECO:0007669"/>
    <property type="project" value="InterPro"/>
</dbReference>
<dbReference type="AlphaFoldDB" id="A0A1Z5HWW4"/>
<dbReference type="CDD" id="cd03801">
    <property type="entry name" value="GT4_PimA-like"/>
    <property type="match status" value="1"/>
</dbReference>